<dbReference type="InterPro" id="IPR052895">
    <property type="entry name" value="HetReg/Transcr_Mod"/>
</dbReference>
<gene>
    <name evidence="3" type="ORF">HK100_006932</name>
</gene>
<dbReference type="PANTHER" id="PTHR24148:SF64">
    <property type="entry name" value="HETEROKARYON INCOMPATIBILITY DOMAIN-CONTAINING PROTEIN"/>
    <property type="match status" value="1"/>
</dbReference>
<keyword evidence="4" id="KW-1185">Reference proteome</keyword>
<organism evidence="3 4">
    <name type="scientific">Physocladia obscura</name>
    <dbReference type="NCBI Taxonomy" id="109957"/>
    <lineage>
        <taxon>Eukaryota</taxon>
        <taxon>Fungi</taxon>
        <taxon>Fungi incertae sedis</taxon>
        <taxon>Chytridiomycota</taxon>
        <taxon>Chytridiomycota incertae sedis</taxon>
        <taxon>Chytridiomycetes</taxon>
        <taxon>Chytridiales</taxon>
        <taxon>Chytriomycetaceae</taxon>
        <taxon>Physocladia</taxon>
    </lineage>
</organism>
<feature type="compositionally biased region" description="Basic and acidic residues" evidence="1">
    <location>
        <begin position="8"/>
        <end position="51"/>
    </location>
</feature>
<feature type="region of interest" description="Disordered" evidence="1">
    <location>
        <begin position="1"/>
        <end position="57"/>
    </location>
</feature>
<name>A0AAD5X8J2_9FUNG</name>
<dbReference type="PANTHER" id="PTHR24148">
    <property type="entry name" value="ANKYRIN REPEAT DOMAIN-CONTAINING PROTEIN 39 HOMOLOG-RELATED"/>
    <property type="match status" value="1"/>
</dbReference>
<proteinExistence type="predicted"/>
<feature type="domain" description="Heterokaryon incompatibility" evidence="2">
    <location>
        <begin position="128"/>
        <end position="267"/>
    </location>
</feature>
<dbReference type="EMBL" id="JADGJH010003237">
    <property type="protein sequence ID" value="KAJ3092466.1"/>
    <property type="molecule type" value="Genomic_DNA"/>
</dbReference>
<reference evidence="3" key="1">
    <citation type="submission" date="2020-05" db="EMBL/GenBank/DDBJ databases">
        <title>Phylogenomic resolution of chytrid fungi.</title>
        <authorList>
            <person name="Stajich J.E."/>
            <person name="Amses K."/>
            <person name="Simmons R."/>
            <person name="Seto K."/>
            <person name="Myers J."/>
            <person name="Bonds A."/>
            <person name="Quandt C.A."/>
            <person name="Barry K."/>
            <person name="Liu P."/>
            <person name="Grigoriev I."/>
            <person name="Longcore J.E."/>
            <person name="James T.Y."/>
        </authorList>
    </citation>
    <scope>NUCLEOTIDE SEQUENCE</scope>
    <source>
        <strain evidence="3">JEL0513</strain>
    </source>
</reference>
<protein>
    <recommendedName>
        <fullName evidence="2">Heterokaryon incompatibility domain-containing protein</fullName>
    </recommendedName>
</protein>
<dbReference type="AlphaFoldDB" id="A0AAD5X8J2"/>
<dbReference type="InterPro" id="IPR010730">
    <property type="entry name" value="HET"/>
</dbReference>
<comment type="caution">
    <text evidence="3">The sequence shown here is derived from an EMBL/GenBank/DDBJ whole genome shotgun (WGS) entry which is preliminary data.</text>
</comment>
<dbReference type="Proteomes" id="UP001211907">
    <property type="component" value="Unassembled WGS sequence"/>
</dbReference>
<accession>A0AAD5X8J2</accession>
<evidence type="ECO:0000256" key="1">
    <source>
        <dbReference type="SAM" id="MobiDB-lite"/>
    </source>
</evidence>
<evidence type="ECO:0000313" key="3">
    <source>
        <dbReference type="EMBL" id="KAJ3092466.1"/>
    </source>
</evidence>
<evidence type="ECO:0000313" key="4">
    <source>
        <dbReference type="Proteomes" id="UP001211907"/>
    </source>
</evidence>
<evidence type="ECO:0000259" key="2">
    <source>
        <dbReference type="Pfam" id="PF06985"/>
    </source>
</evidence>
<sequence>MNPPNDIKASKRPDPEHLDGRDSKGSHKQDVRVAHSNHSDRPSNHNMEPRMDSGVSLLSGNVSAPAASSTTKLAVKPKFDIIQTLKIDIASKLKFILNPRSVATTQSWIMWKDQQYLASFFPKCATNYVAVSHKWGAISNLYDDSPNSPLHVTPVSDLSKLVLMQHLVANGNVWIDVYDIIQGKVSGEQRNVKSAQVELMGEVYFYADLVLWVTTARDDQTLALLEDADADNIQSWAQKESCRILSWSPPRDGGAFEHWTRAWTYQEIALAKELHAVSPYTGRDWKMRLMLKKIRNIWTKVGKESRDHELEELKQLRRMIMGALNDLELVSQARSHNHVSGMNNKRLIRELGTSRISTRAKDILFTHLWILGIPKGLLVYSESVEWNIRQFCAHLISRGQLTIGANNAAPVGVENACWIPPVLFKLLDDDANKREGDTSILKLVKLRPEDRIIPTRVLDDGRLELKTMVKQLHGDVWIAFLNGRESVVFLKSTSHTVVVTDSNWTGGQLETVSFGTTQPESFELDTTVANNVTDPPKVYYRHTD</sequence>
<dbReference type="Pfam" id="PF06985">
    <property type="entry name" value="HET"/>
    <property type="match status" value="1"/>
</dbReference>